<evidence type="ECO:0000313" key="2">
    <source>
        <dbReference type="Proteomes" id="UP000868497"/>
    </source>
</evidence>
<evidence type="ECO:0000313" key="1">
    <source>
        <dbReference type="EMBL" id="HAU4359038.1"/>
    </source>
</evidence>
<feature type="non-terminal residue" evidence="1">
    <location>
        <position position="42"/>
    </location>
</feature>
<dbReference type="AlphaFoldDB" id="A0AAD3UN22"/>
<reference evidence="1" key="2">
    <citation type="submission" date="2019-09" db="EMBL/GenBank/DDBJ databases">
        <authorList>
            <consortium name="NCBI Pathogen Detection Project"/>
        </authorList>
    </citation>
    <scope>NUCLEOTIDE SEQUENCE</scope>
    <source>
        <strain evidence="1">AUSMDU00005748</strain>
    </source>
</reference>
<sequence>MPVGIFVCSGSLLVGAIFGASLNRFIPEHLKKTLPLIAGLIS</sequence>
<organism evidence="1 2">
    <name type="scientific">Klebsiella oxytoca</name>
    <dbReference type="NCBI Taxonomy" id="571"/>
    <lineage>
        <taxon>Bacteria</taxon>
        <taxon>Pseudomonadati</taxon>
        <taxon>Pseudomonadota</taxon>
        <taxon>Gammaproteobacteria</taxon>
        <taxon>Enterobacterales</taxon>
        <taxon>Enterobacteriaceae</taxon>
        <taxon>Klebsiella/Raoultella group</taxon>
        <taxon>Klebsiella</taxon>
    </lineage>
</organism>
<reference evidence="1" key="1">
    <citation type="journal article" date="2018" name="Genome Biol.">
        <title>SKESA: strategic k-mer extension for scrupulous assemblies.</title>
        <authorList>
            <person name="Souvorov A."/>
            <person name="Agarwala R."/>
            <person name="Lipman D.J."/>
        </authorList>
    </citation>
    <scope>NUCLEOTIDE SEQUENCE</scope>
    <source>
        <strain evidence="1">AUSMDU00005748</strain>
    </source>
</reference>
<dbReference type="EMBL" id="DACXIC010000034">
    <property type="protein sequence ID" value="HAU4359038.1"/>
    <property type="molecule type" value="Genomic_DNA"/>
</dbReference>
<accession>A0AAD3UN22</accession>
<gene>
    <name evidence="1" type="ORF">F6W21_22155</name>
</gene>
<proteinExistence type="predicted"/>
<dbReference type="Proteomes" id="UP000868497">
    <property type="component" value="Unassembled WGS sequence"/>
</dbReference>
<protein>
    <submittedName>
        <fullName evidence="1">DUF554 domain-containing protein</fullName>
    </submittedName>
</protein>
<name>A0AAD3UN22_KLEOX</name>
<comment type="caution">
    <text evidence="1">The sequence shown here is derived from an EMBL/GenBank/DDBJ whole genome shotgun (WGS) entry which is preliminary data.</text>
</comment>